<feature type="region of interest" description="Disordered" evidence="2">
    <location>
        <begin position="1"/>
        <end position="35"/>
    </location>
</feature>
<dbReference type="CDD" id="cd13777">
    <property type="entry name" value="Aar2_N"/>
    <property type="match status" value="1"/>
</dbReference>
<dbReference type="AlphaFoldDB" id="A0A2K3QM09"/>
<evidence type="ECO:0000259" key="4">
    <source>
        <dbReference type="Pfam" id="PF20981"/>
    </source>
</evidence>
<evidence type="ECO:0000313" key="6">
    <source>
        <dbReference type="Proteomes" id="UP000236621"/>
    </source>
</evidence>
<name>A0A2K3QM09_9HYPO</name>
<keyword evidence="6" id="KW-1185">Reference proteome</keyword>
<evidence type="ECO:0000256" key="1">
    <source>
        <dbReference type="ARBA" id="ARBA00006281"/>
    </source>
</evidence>
<feature type="compositionally biased region" description="Polar residues" evidence="2">
    <location>
        <begin position="19"/>
        <end position="35"/>
    </location>
</feature>
<accession>A0A2K3QM09</accession>
<dbReference type="SUPFAM" id="SSF101447">
    <property type="entry name" value="Formin homology 2 domain (FH2 domain)"/>
    <property type="match status" value="1"/>
</dbReference>
<dbReference type="OrthoDB" id="201752at2759"/>
<dbReference type="Pfam" id="PF20981">
    <property type="entry name" value="AAR2_1st"/>
    <property type="match status" value="1"/>
</dbReference>
<proteinExistence type="inferred from homology"/>
<dbReference type="Pfam" id="PF05282">
    <property type="entry name" value="AAR2"/>
    <property type="match status" value="1"/>
</dbReference>
<dbReference type="CDD" id="cd13778">
    <property type="entry name" value="Aar2_C"/>
    <property type="match status" value="1"/>
</dbReference>
<sequence>MAARVDVKPSSPWVPKGITRSNSTASAGGRSTESYESIKVIGRHPFDTLRLISHDDPPLPPPPPPPPIAVSRKRMSHNLGRGDVLIVLSLPEDYVVGHDAESCTTDKFVGMRQLPAGPHFFWAAHPDNLSCRSGFWIMSTGIDRVHVVQWHMYNDVFVQPTRTKTRTQAEEVHEIYGQLPPYRDYSVAGMGPGQFNTLRAASNAYMWEKLTWSITRSALNRIAAEQEEGWNMHTCDRVRGACRSPSDMELTTTHLHPIFQCHDLKFCFQEQSMTFSIAYLGPERPLDARDSTSYILSKLKDDSDSDSDNKTLCEEDVVGEFQFLYVASMYLGNSACIRQWWFTVLNVIFRAYRLAIRRPSLMAAFLSSITAQVTHSVRWVQTSIFEQSPAKSRDMRLALIVYKRRLNELLKEQDKKTITPDHLAVKDAFARLETVVISDLGWSLRYNFLRRPKLTPMDDGCLELEIGSLRLEEDDSGEWTSSVVQLDDHGRELRLISWRN</sequence>
<dbReference type="InterPro" id="IPR033647">
    <property type="entry name" value="Aar2_N"/>
</dbReference>
<dbReference type="Gene3D" id="2.60.34.20">
    <property type="match status" value="1"/>
</dbReference>
<comment type="caution">
    <text evidence="5">The sequence shown here is derived from an EMBL/GenBank/DDBJ whole genome shotgun (WGS) entry which is preliminary data.</text>
</comment>
<dbReference type="InterPro" id="IPR038516">
    <property type="entry name" value="AAR2_N_sf"/>
</dbReference>
<protein>
    <submittedName>
        <fullName evidence="5">Uncharacterized protein</fullName>
    </submittedName>
</protein>
<dbReference type="EMBL" id="NRSZ01000243">
    <property type="protein sequence ID" value="PNY28559.1"/>
    <property type="molecule type" value="Genomic_DNA"/>
</dbReference>
<feature type="domain" description="AAR2 N-terminal" evidence="4">
    <location>
        <begin position="82"/>
        <end position="222"/>
    </location>
</feature>
<reference evidence="5 6" key="1">
    <citation type="submission" date="2017-08" db="EMBL/GenBank/DDBJ databases">
        <title>Harnessing the power of phylogenomics to disentangle the directionality and signatures of interkingdom host jumping in the parasitic fungal genus Tolypocladium.</title>
        <authorList>
            <person name="Quandt C.A."/>
            <person name="Patterson W."/>
            <person name="Spatafora J.W."/>
        </authorList>
    </citation>
    <scope>NUCLEOTIDE SEQUENCE [LARGE SCALE GENOMIC DNA]</scope>
    <source>
        <strain evidence="5 6">CBS 113982</strain>
    </source>
</reference>
<evidence type="ECO:0000259" key="3">
    <source>
        <dbReference type="Pfam" id="PF05282"/>
    </source>
</evidence>
<gene>
    <name evidence="5" type="ORF">TCAP_01521</name>
</gene>
<dbReference type="Proteomes" id="UP000236621">
    <property type="component" value="Unassembled WGS sequence"/>
</dbReference>
<dbReference type="InterPro" id="IPR007946">
    <property type="entry name" value="AAR2"/>
</dbReference>
<dbReference type="Gene3D" id="1.25.40.550">
    <property type="entry name" value="Aar2, C-terminal domain-like"/>
    <property type="match status" value="1"/>
</dbReference>
<evidence type="ECO:0000313" key="5">
    <source>
        <dbReference type="EMBL" id="PNY28559.1"/>
    </source>
</evidence>
<dbReference type="STRING" id="45235.A0A2K3QM09"/>
<dbReference type="PANTHER" id="PTHR12689:SF4">
    <property type="entry name" value="PROTEIN AAR2 HOMOLOG"/>
    <property type="match status" value="1"/>
</dbReference>
<evidence type="ECO:0000256" key="2">
    <source>
        <dbReference type="SAM" id="MobiDB-lite"/>
    </source>
</evidence>
<dbReference type="InterPro" id="IPR038514">
    <property type="entry name" value="AAR2_C_sf"/>
</dbReference>
<comment type="similarity">
    <text evidence="1">Belongs to the AAR2 family.</text>
</comment>
<organism evidence="5 6">
    <name type="scientific">Tolypocladium capitatum</name>
    <dbReference type="NCBI Taxonomy" id="45235"/>
    <lineage>
        <taxon>Eukaryota</taxon>
        <taxon>Fungi</taxon>
        <taxon>Dikarya</taxon>
        <taxon>Ascomycota</taxon>
        <taxon>Pezizomycotina</taxon>
        <taxon>Sordariomycetes</taxon>
        <taxon>Hypocreomycetidae</taxon>
        <taxon>Hypocreales</taxon>
        <taxon>Ophiocordycipitaceae</taxon>
        <taxon>Tolypocladium</taxon>
    </lineage>
</organism>
<dbReference type="PANTHER" id="PTHR12689">
    <property type="entry name" value="A1 CISTRON SPLICING FACTOR AAR2-RELATED"/>
    <property type="match status" value="1"/>
</dbReference>
<dbReference type="GO" id="GO:0000244">
    <property type="term" value="P:spliceosomal tri-snRNP complex assembly"/>
    <property type="evidence" value="ECO:0007669"/>
    <property type="project" value="TreeGrafter"/>
</dbReference>
<dbReference type="InterPro" id="IPR033648">
    <property type="entry name" value="AAR2_C"/>
</dbReference>
<feature type="domain" description="AAR2 C-terminal" evidence="3">
    <location>
        <begin position="278"/>
        <end position="444"/>
    </location>
</feature>